<dbReference type="GO" id="GO:0005615">
    <property type="term" value="C:extracellular space"/>
    <property type="evidence" value="ECO:0007669"/>
    <property type="project" value="TreeGrafter"/>
</dbReference>
<proteinExistence type="predicted"/>
<comment type="caution">
    <text evidence="6">The sequence shown here is derived from an EMBL/GenBank/DDBJ whole genome shotgun (WGS) entry which is preliminary data.</text>
</comment>
<dbReference type="SMART" id="SM00131">
    <property type="entry name" value="KU"/>
    <property type="match status" value="1"/>
</dbReference>
<gene>
    <name evidence="6" type="ORF">HW555_009307</name>
</gene>
<dbReference type="Gene3D" id="4.10.410.10">
    <property type="entry name" value="Pancreatic trypsin inhibitor Kunitz domain"/>
    <property type="match status" value="1"/>
</dbReference>
<dbReference type="EMBL" id="JACKWZ010000202">
    <property type="protein sequence ID" value="KAF9412071.1"/>
    <property type="molecule type" value="Genomic_DNA"/>
</dbReference>
<evidence type="ECO:0000313" key="6">
    <source>
        <dbReference type="EMBL" id="KAF9412071.1"/>
    </source>
</evidence>
<keyword evidence="3" id="KW-1015">Disulfide bond</keyword>
<dbReference type="InterPro" id="IPR050098">
    <property type="entry name" value="TFPI/VKTCI-like"/>
</dbReference>
<dbReference type="PANTHER" id="PTHR10083:SF374">
    <property type="entry name" value="BPTI_KUNITZ INHIBITOR DOMAIN-CONTAINING PROTEIN"/>
    <property type="match status" value="1"/>
</dbReference>
<reference evidence="6" key="1">
    <citation type="submission" date="2020-08" db="EMBL/GenBank/DDBJ databases">
        <title>Spodoptera exigua strain:BAW_Kor-Di-RS1 Genome sequencing and assembly.</title>
        <authorList>
            <person name="Kim J."/>
            <person name="Nam H.Y."/>
            <person name="Kwon M."/>
            <person name="Choi J.H."/>
            <person name="Cho S.R."/>
            <person name="Kim G.-H."/>
        </authorList>
    </citation>
    <scope>NUCLEOTIDE SEQUENCE</scope>
    <source>
        <strain evidence="6">BAW_Kor-Di-RS1</strain>
        <tissue evidence="6">Whole-body</tissue>
    </source>
</reference>
<sequence length="72" mass="7943">MIVIKLKLSILIFFADSRCLEPIDPGMCMAAYVRHAYNSSSGQCVMFLHGGCQPNGNNFPTAEECREACVEN</sequence>
<keyword evidence="2" id="KW-0722">Serine protease inhibitor</keyword>
<dbReference type="PANTHER" id="PTHR10083">
    <property type="entry name" value="KUNITZ-TYPE PROTEASE INHIBITOR-RELATED"/>
    <property type="match status" value="1"/>
</dbReference>
<dbReference type="GO" id="GO:0004867">
    <property type="term" value="F:serine-type endopeptidase inhibitor activity"/>
    <property type="evidence" value="ECO:0007669"/>
    <property type="project" value="UniProtKB-KW"/>
</dbReference>
<evidence type="ECO:0000256" key="3">
    <source>
        <dbReference type="ARBA" id="ARBA00023157"/>
    </source>
</evidence>
<dbReference type="CDD" id="cd00109">
    <property type="entry name" value="Kunitz-type"/>
    <property type="match status" value="1"/>
</dbReference>
<keyword evidence="7" id="KW-1185">Reference proteome</keyword>
<dbReference type="Pfam" id="PF00014">
    <property type="entry name" value="Kunitz_BPTI"/>
    <property type="match status" value="1"/>
</dbReference>
<evidence type="ECO:0000256" key="4">
    <source>
        <dbReference type="SAM" id="SignalP"/>
    </source>
</evidence>
<dbReference type="PROSITE" id="PS00280">
    <property type="entry name" value="BPTI_KUNITZ_1"/>
    <property type="match status" value="1"/>
</dbReference>
<dbReference type="PRINTS" id="PR00759">
    <property type="entry name" value="BASICPTASE"/>
</dbReference>
<dbReference type="AlphaFoldDB" id="A0A835GCQ6"/>
<feature type="domain" description="BPTI/Kunitz inhibitor" evidence="5">
    <location>
        <begin position="19"/>
        <end position="69"/>
    </location>
</feature>
<evidence type="ECO:0000256" key="2">
    <source>
        <dbReference type="ARBA" id="ARBA00022900"/>
    </source>
</evidence>
<dbReference type="InterPro" id="IPR036880">
    <property type="entry name" value="Kunitz_BPTI_sf"/>
</dbReference>
<accession>A0A835GCQ6</accession>
<evidence type="ECO:0000259" key="5">
    <source>
        <dbReference type="PROSITE" id="PS50279"/>
    </source>
</evidence>
<feature type="chain" id="PRO_5032414806" description="BPTI/Kunitz inhibitor domain-containing protein" evidence="4">
    <location>
        <begin position="20"/>
        <end position="72"/>
    </location>
</feature>
<keyword evidence="1" id="KW-0646">Protease inhibitor</keyword>
<organism evidence="6 7">
    <name type="scientific">Spodoptera exigua</name>
    <name type="common">Beet armyworm</name>
    <name type="synonym">Noctua fulgens</name>
    <dbReference type="NCBI Taxonomy" id="7107"/>
    <lineage>
        <taxon>Eukaryota</taxon>
        <taxon>Metazoa</taxon>
        <taxon>Ecdysozoa</taxon>
        <taxon>Arthropoda</taxon>
        <taxon>Hexapoda</taxon>
        <taxon>Insecta</taxon>
        <taxon>Pterygota</taxon>
        <taxon>Neoptera</taxon>
        <taxon>Endopterygota</taxon>
        <taxon>Lepidoptera</taxon>
        <taxon>Glossata</taxon>
        <taxon>Ditrysia</taxon>
        <taxon>Noctuoidea</taxon>
        <taxon>Noctuidae</taxon>
        <taxon>Amphipyrinae</taxon>
        <taxon>Spodoptera</taxon>
    </lineage>
</organism>
<dbReference type="PROSITE" id="PS50279">
    <property type="entry name" value="BPTI_KUNITZ_2"/>
    <property type="match status" value="1"/>
</dbReference>
<dbReference type="InterPro" id="IPR020901">
    <property type="entry name" value="Prtase_inh_Kunz-CS"/>
</dbReference>
<dbReference type="InterPro" id="IPR002223">
    <property type="entry name" value="Kunitz_BPTI"/>
</dbReference>
<keyword evidence="4" id="KW-0732">Signal</keyword>
<name>A0A835GCQ6_SPOEX</name>
<evidence type="ECO:0000313" key="7">
    <source>
        <dbReference type="Proteomes" id="UP000648187"/>
    </source>
</evidence>
<dbReference type="SUPFAM" id="SSF57362">
    <property type="entry name" value="BPTI-like"/>
    <property type="match status" value="1"/>
</dbReference>
<feature type="signal peptide" evidence="4">
    <location>
        <begin position="1"/>
        <end position="19"/>
    </location>
</feature>
<dbReference type="Proteomes" id="UP000648187">
    <property type="component" value="Unassembled WGS sequence"/>
</dbReference>
<evidence type="ECO:0000256" key="1">
    <source>
        <dbReference type="ARBA" id="ARBA00022690"/>
    </source>
</evidence>
<protein>
    <recommendedName>
        <fullName evidence="5">BPTI/Kunitz inhibitor domain-containing protein</fullName>
    </recommendedName>
</protein>